<keyword evidence="2" id="KW-1185">Reference proteome</keyword>
<organism evidence="1 2">
    <name type="scientific">Abeliophyllum distichum</name>
    <dbReference type="NCBI Taxonomy" id="126358"/>
    <lineage>
        <taxon>Eukaryota</taxon>
        <taxon>Viridiplantae</taxon>
        <taxon>Streptophyta</taxon>
        <taxon>Embryophyta</taxon>
        <taxon>Tracheophyta</taxon>
        <taxon>Spermatophyta</taxon>
        <taxon>Magnoliopsida</taxon>
        <taxon>eudicotyledons</taxon>
        <taxon>Gunneridae</taxon>
        <taxon>Pentapetalae</taxon>
        <taxon>asterids</taxon>
        <taxon>lamiids</taxon>
        <taxon>Lamiales</taxon>
        <taxon>Oleaceae</taxon>
        <taxon>Forsythieae</taxon>
        <taxon>Abeliophyllum</taxon>
    </lineage>
</organism>
<dbReference type="AlphaFoldDB" id="A0ABD1REQ2"/>
<protein>
    <submittedName>
        <fullName evidence="1">Uncharacterized protein</fullName>
    </submittedName>
</protein>
<accession>A0ABD1REQ2</accession>
<evidence type="ECO:0000313" key="1">
    <source>
        <dbReference type="EMBL" id="KAL2486278.1"/>
    </source>
</evidence>
<sequence length="175" mass="20505">MLQSYFDFQEDRLPDEYRAVCATVDRLTVDRYRDYKLKTHNHLKAHGPSCPYGEIYAEDWQKCIDFFTSPTFDKIVELRKTKQTQVASSGASLDECAIIKEVLRERRRHVRGVRHVPKLDLTDASKAPQGTSHQFFGDPQKDDLRFAIYEVQLRRMEQEIQLLKNSILEVVPEED</sequence>
<gene>
    <name evidence="1" type="ORF">Adt_31034</name>
</gene>
<dbReference type="EMBL" id="JBFOLK010000009">
    <property type="protein sequence ID" value="KAL2486278.1"/>
    <property type="molecule type" value="Genomic_DNA"/>
</dbReference>
<evidence type="ECO:0000313" key="2">
    <source>
        <dbReference type="Proteomes" id="UP001604336"/>
    </source>
</evidence>
<name>A0ABD1REQ2_9LAMI</name>
<proteinExistence type="predicted"/>
<comment type="caution">
    <text evidence="1">The sequence shown here is derived from an EMBL/GenBank/DDBJ whole genome shotgun (WGS) entry which is preliminary data.</text>
</comment>
<dbReference type="Proteomes" id="UP001604336">
    <property type="component" value="Unassembled WGS sequence"/>
</dbReference>
<reference evidence="2" key="1">
    <citation type="submission" date="2024-07" db="EMBL/GenBank/DDBJ databases">
        <title>Two chromosome-level genome assemblies of Korean endemic species Abeliophyllum distichum and Forsythia ovata (Oleaceae).</title>
        <authorList>
            <person name="Jang H."/>
        </authorList>
    </citation>
    <scope>NUCLEOTIDE SEQUENCE [LARGE SCALE GENOMIC DNA]</scope>
</reference>